<evidence type="ECO:0000313" key="3">
    <source>
        <dbReference type="EMBL" id="SFT09890.1"/>
    </source>
</evidence>
<evidence type="ECO:0000256" key="1">
    <source>
        <dbReference type="SAM" id="SignalP"/>
    </source>
</evidence>
<dbReference type="PANTHER" id="PTHR39200:SF1">
    <property type="entry name" value="AUTO-TRANSPORTER ADHESIN HEAD GIN DOMAIN-CONTAINING PROTEIN-RELATED"/>
    <property type="match status" value="1"/>
</dbReference>
<dbReference type="EMBL" id="FPAG01000008">
    <property type="protein sequence ID" value="SFT09890.1"/>
    <property type="molecule type" value="Genomic_DNA"/>
</dbReference>
<name>A0A1I6V8B2_9FLAO</name>
<dbReference type="RefSeq" id="WP_038262194.1">
    <property type="nucleotide sequence ID" value="NZ_FPAG01000008.1"/>
</dbReference>
<dbReference type="Pfam" id="PF10988">
    <property type="entry name" value="DUF2807"/>
    <property type="match status" value="1"/>
</dbReference>
<dbReference type="PANTHER" id="PTHR39200">
    <property type="entry name" value="HYPOTHETICAL EXPORTED PROTEIN"/>
    <property type="match status" value="1"/>
</dbReference>
<protein>
    <submittedName>
        <fullName evidence="3">Putative auto-transporter adhesin, head GIN domain</fullName>
    </submittedName>
</protein>
<dbReference type="Proteomes" id="UP000183209">
    <property type="component" value="Unassembled WGS sequence"/>
</dbReference>
<keyword evidence="1" id="KW-0732">Signal</keyword>
<accession>A0A1I6V8B2</accession>
<feature type="domain" description="Putative auto-transporter adhesin head GIN" evidence="2">
    <location>
        <begin position="42"/>
        <end position="227"/>
    </location>
</feature>
<dbReference type="OrthoDB" id="5585143at2"/>
<proteinExistence type="predicted"/>
<evidence type="ECO:0000313" key="4">
    <source>
        <dbReference type="Proteomes" id="UP000183209"/>
    </source>
</evidence>
<dbReference type="InterPro" id="IPR021255">
    <property type="entry name" value="DUF2807"/>
</dbReference>
<sequence>MKKSILFLFALTITSAASAQWWGSKKVNGNGKVTTETRKVGDYDTVSMAGFFDVVLVKGSEGKITIEAEENLLEYIVTEVDGDQLKIKTEKGYNLSTSRGKKILITVPFEDISGVYLSGSGDIVSKNEIKATNFTTSLSGSGDIKLSLNSDTVEANVSGSGDISVTGYTSSFECAISGSGDIHAYDLKAKDVSVSISGSGDAKVHCNGGKLKTRIVGSGDVKYQGNPGSTDNKIVGSGDVTKI</sequence>
<gene>
    <name evidence="3" type="ORF">SAMN04487906_2941</name>
</gene>
<feature type="signal peptide" evidence="1">
    <location>
        <begin position="1"/>
        <end position="19"/>
    </location>
</feature>
<organism evidence="3 4">
    <name type="scientific">Zhouia amylolytica</name>
    <dbReference type="NCBI Taxonomy" id="376730"/>
    <lineage>
        <taxon>Bacteria</taxon>
        <taxon>Pseudomonadati</taxon>
        <taxon>Bacteroidota</taxon>
        <taxon>Flavobacteriia</taxon>
        <taxon>Flavobacteriales</taxon>
        <taxon>Flavobacteriaceae</taxon>
        <taxon>Zhouia</taxon>
    </lineage>
</organism>
<dbReference type="Gene3D" id="2.160.20.120">
    <property type="match status" value="1"/>
</dbReference>
<feature type="chain" id="PRO_5010361347" evidence="1">
    <location>
        <begin position="20"/>
        <end position="243"/>
    </location>
</feature>
<evidence type="ECO:0000259" key="2">
    <source>
        <dbReference type="Pfam" id="PF10988"/>
    </source>
</evidence>
<dbReference type="AlphaFoldDB" id="A0A1I6V8B2"/>
<reference evidence="3 4" key="1">
    <citation type="submission" date="2016-10" db="EMBL/GenBank/DDBJ databases">
        <authorList>
            <person name="de Groot N.N."/>
        </authorList>
    </citation>
    <scope>NUCLEOTIDE SEQUENCE [LARGE SCALE GENOMIC DNA]</scope>
    <source>
        <strain evidence="3 4">CGMCC 1.6114</strain>
    </source>
</reference>